<dbReference type="Proteomes" id="UP000765160">
    <property type="component" value="Unassembled WGS sequence"/>
</dbReference>
<accession>A0ABX1EZC4</accession>
<evidence type="ECO:0000313" key="4">
    <source>
        <dbReference type="Proteomes" id="UP000765160"/>
    </source>
</evidence>
<organism evidence="3 4">
    <name type="scientific">Falsiroseomonas frigidaquae</name>
    <dbReference type="NCBI Taxonomy" id="487318"/>
    <lineage>
        <taxon>Bacteria</taxon>
        <taxon>Pseudomonadati</taxon>
        <taxon>Pseudomonadota</taxon>
        <taxon>Alphaproteobacteria</taxon>
        <taxon>Acetobacterales</taxon>
        <taxon>Roseomonadaceae</taxon>
        <taxon>Falsiroseomonas</taxon>
    </lineage>
</organism>
<gene>
    <name evidence="3" type="ORF">HB662_11720</name>
</gene>
<feature type="domain" description="Carbohydrate binding module xylan-binding" evidence="1">
    <location>
        <begin position="969"/>
        <end position="1055"/>
    </location>
</feature>
<evidence type="ECO:0008006" key="5">
    <source>
        <dbReference type="Google" id="ProtNLM"/>
    </source>
</evidence>
<dbReference type="InterPro" id="IPR048329">
    <property type="entry name" value="PcRGLX_1st"/>
</dbReference>
<feature type="domain" description="Carbohydrate binding module xylan-binding" evidence="1">
    <location>
        <begin position="842"/>
        <end position="930"/>
    </location>
</feature>
<evidence type="ECO:0000313" key="3">
    <source>
        <dbReference type="EMBL" id="NKE45446.1"/>
    </source>
</evidence>
<keyword evidence="4" id="KW-1185">Reference proteome</keyword>
<evidence type="ECO:0000259" key="2">
    <source>
        <dbReference type="Pfam" id="PF19501"/>
    </source>
</evidence>
<dbReference type="RefSeq" id="WP_168049886.1">
    <property type="nucleotide sequence ID" value="NZ_JAATJR010000003.1"/>
</dbReference>
<dbReference type="EMBL" id="JAAVTX010000003">
    <property type="protein sequence ID" value="NKE45446.1"/>
    <property type="molecule type" value="Genomic_DNA"/>
</dbReference>
<dbReference type="Pfam" id="PF16841">
    <property type="entry name" value="CBM60"/>
    <property type="match status" value="3"/>
</dbReference>
<proteinExistence type="predicted"/>
<sequence>MSDSTHGLVLQNAGGGPLAAGIATFGQVFQQGEVPAGASLVAQQGGTALPVQMDVKTRYEDGSVKMAVLAVQRPALAAGESVDLVLAAVSTASAPPALDLAQGLTGHSFTVDIAIQGGATLQVDVLAELRAALADGSASFWQQGALTSEARVEIDLPGSQRMVFDVAVFKGGGFAVEAQFNNDQAMQASGGRVQYDVTVTMDGKVAAQETLDQGQYQNWHQGFASNTHDGGQGIGSPAQGWLNIQHDIAWLQDAGAVARYDLDQSVNPSLLNGYANAIKAAGWDEPLDANGVTTYMPGTGGRPDIGFTTLPNTVWLLTQDARAAAYAMGQAEAASAVPWHFWDAENGTWLNTDAYPKLWLDARGGTGTPGDANSTGLTQQVDGQTGWHTDAAHQPDLSYVPYLMTGERWMLDNLQAQAVWSILSYWPDPRGDGNDNVIDGSQVRAAAWSLRQVDEAARVSPDGSAEQAFFQEASDANYAWLVSKIPEWTAMQGESHGWVPGDYGTPGAMPPWQQDYFASTVIAATRNGNADARTFLEWQTNFLVGRFMSEDQGFEARDGAAYLIATSDPQSGRIYTSWAEIGAQTEALGWSNGDSGWARSEGDYAQLALATLAGIYEITGSAEAKQAYELLIAEKAPFSTPADYTRDPTYAIAAPGKVTVELPPVELPPVELPPVELPSVELPGTPAPAPEPALVALAVVLGAESWSGDPMAVVKVDGVEVFRGSVSAQHSQGGARYELGEFAAGQPHVVQVAFLNDAWGGSAETDRNLHVEAVLVDGVETGHSRGLFNKGEVAFDLDAAATTAQTPPVATPPVVTPPVVTPPVVTPPPATPAPVAPQQDVLTIGISGDAWQGNAQYVLTLDGERIGGIRVADAVHAQGETEQVTITGDFTGGLHKLGITFINDAWGGHAAADRNLHVDFLSINGTDLDQSVSLTNNGSASFDFTADTAAASPSLTPVQTLGAGEDKLRLAVSQDAWQGDAQFILFLNGEQLGGTRTVQASHAEGAVEIYEILGTFGDGNDVLGVRFLNDAWGGNAAADRNLYVDHLSLNGTELHGVTPLLSSGDVFLQF</sequence>
<protein>
    <recommendedName>
        <fullName evidence="5">Carbohydrate binding module xylan-binding domain-containing protein</fullName>
    </recommendedName>
</protein>
<feature type="domain" description="PcRGLX/YetA-like N-terminal RIFT barrel" evidence="2">
    <location>
        <begin position="20"/>
        <end position="74"/>
    </location>
</feature>
<dbReference type="Gene3D" id="2.60.60.40">
    <property type="match status" value="3"/>
</dbReference>
<dbReference type="InterPro" id="IPR031768">
    <property type="entry name" value="CBM60_xylan-bd"/>
</dbReference>
<comment type="caution">
    <text evidence="3">The sequence shown here is derived from an EMBL/GenBank/DDBJ whole genome shotgun (WGS) entry which is preliminary data.</text>
</comment>
<name>A0ABX1EZC4_9PROT</name>
<dbReference type="Pfam" id="PF19501">
    <property type="entry name" value="PcRGLX_1st"/>
    <property type="match status" value="1"/>
</dbReference>
<evidence type="ECO:0000259" key="1">
    <source>
        <dbReference type="Pfam" id="PF16841"/>
    </source>
</evidence>
<reference evidence="3 4" key="1">
    <citation type="submission" date="2020-03" db="EMBL/GenBank/DDBJ databases">
        <title>Roseomonas selenitidurans sp. nov. isolated from soil.</title>
        <authorList>
            <person name="Liu H."/>
        </authorList>
    </citation>
    <scope>NUCLEOTIDE SEQUENCE [LARGE SCALE GENOMIC DNA]</scope>
    <source>
        <strain evidence="3 4">JCM 15073</strain>
    </source>
</reference>
<feature type="domain" description="Carbohydrate binding module xylan-binding" evidence="1">
    <location>
        <begin position="699"/>
        <end position="783"/>
    </location>
</feature>